<proteinExistence type="predicted"/>
<reference evidence="1" key="1">
    <citation type="journal article" date="2014" name="Front. Microbiol.">
        <title>High frequency of phylogenetically diverse reductive dehalogenase-homologous genes in deep subseafloor sedimentary metagenomes.</title>
        <authorList>
            <person name="Kawai M."/>
            <person name="Futagami T."/>
            <person name="Toyoda A."/>
            <person name="Takaki Y."/>
            <person name="Nishi S."/>
            <person name="Hori S."/>
            <person name="Arai W."/>
            <person name="Tsubouchi T."/>
            <person name="Morono Y."/>
            <person name="Uchiyama I."/>
            <person name="Ito T."/>
            <person name="Fujiyama A."/>
            <person name="Inagaki F."/>
            <person name="Takami H."/>
        </authorList>
    </citation>
    <scope>NUCLEOTIDE SEQUENCE</scope>
    <source>
        <strain evidence="1">Expedition CK06-06</strain>
    </source>
</reference>
<evidence type="ECO:0000313" key="1">
    <source>
        <dbReference type="EMBL" id="GAI07759.1"/>
    </source>
</evidence>
<sequence>KATNPSWQAFIAFGASDWDIRGYDVAGICDVFAVDLYFRISRGPEDLRYDLIEGKWAQPILRMIDQHGITFCPMLLAEDYDPAQWPNATRQQYDIYRHVINRPIAGAGYYKSLGFVPEMGNVGAPSRFLEVKALNQHIGGQTGIIPGQDEVITEETIVHSCNVKISYQVSSFAENNDPLSCPNCGMALGVEGIRGSEGIIEVIEVITEGIITCAKCGSELKLTVSSIANKNTEQYCPVCGEPAD</sequence>
<dbReference type="EMBL" id="BARV01006083">
    <property type="protein sequence ID" value="GAI07759.1"/>
    <property type="molecule type" value="Genomic_DNA"/>
</dbReference>
<feature type="non-terminal residue" evidence="1">
    <location>
        <position position="1"/>
    </location>
</feature>
<name>X1MMY8_9ZZZZ</name>
<protein>
    <submittedName>
        <fullName evidence="1">Uncharacterized protein</fullName>
    </submittedName>
</protein>
<dbReference type="AlphaFoldDB" id="X1MMY8"/>
<accession>X1MMY8</accession>
<organism evidence="1">
    <name type="scientific">marine sediment metagenome</name>
    <dbReference type="NCBI Taxonomy" id="412755"/>
    <lineage>
        <taxon>unclassified sequences</taxon>
        <taxon>metagenomes</taxon>
        <taxon>ecological metagenomes</taxon>
    </lineage>
</organism>
<comment type="caution">
    <text evidence="1">The sequence shown here is derived from an EMBL/GenBank/DDBJ whole genome shotgun (WGS) entry which is preliminary data.</text>
</comment>
<gene>
    <name evidence="1" type="ORF">S06H3_12432</name>
</gene>